<dbReference type="InterPro" id="IPR001902">
    <property type="entry name" value="SLC26A/SulP_fam"/>
</dbReference>
<dbReference type="PROSITE" id="PS01130">
    <property type="entry name" value="SLC26A"/>
    <property type="match status" value="1"/>
</dbReference>
<feature type="region of interest" description="Disordered" evidence="5">
    <location>
        <begin position="539"/>
        <end position="567"/>
    </location>
</feature>
<dbReference type="GO" id="GO:0008271">
    <property type="term" value="F:secondary active sulfate transmembrane transporter activity"/>
    <property type="evidence" value="ECO:0007669"/>
    <property type="project" value="InterPro"/>
</dbReference>
<feature type="region of interest" description="Disordered" evidence="5">
    <location>
        <begin position="652"/>
        <end position="682"/>
    </location>
</feature>
<feature type="transmembrane region" description="Helical" evidence="6">
    <location>
        <begin position="133"/>
        <end position="154"/>
    </location>
</feature>
<evidence type="ECO:0000256" key="6">
    <source>
        <dbReference type="SAM" id="Phobius"/>
    </source>
</evidence>
<feature type="compositionally biased region" description="Basic and acidic residues" evidence="5">
    <location>
        <begin position="652"/>
        <end position="668"/>
    </location>
</feature>
<keyword evidence="9" id="KW-1185">Reference proteome</keyword>
<feature type="domain" description="STAS" evidence="7">
    <location>
        <begin position="508"/>
        <end position="630"/>
    </location>
</feature>
<dbReference type="PANTHER" id="PTHR11814">
    <property type="entry name" value="SULFATE TRANSPORTER"/>
    <property type="match status" value="1"/>
</dbReference>
<dbReference type="Pfam" id="PF01740">
    <property type="entry name" value="STAS"/>
    <property type="match status" value="1"/>
</dbReference>
<feature type="transmembrane region" description="Helical" evidence="6">
    <location>
        <begin position="449"/>
        <end position="466"/>
    </location>
</feature>
<feature type="transmembrane region" description="Helical" evidence="6">
    <location>
        <begin position="395"/>
        <end position="414"/>
    </location>
</feature>
<organism evidence="8 9">
    <name type="scientific">Jimgerdemannia flammicorona</name>
    <dbReference type="NCBI Taxonomy" id="994334"/>
    <lineage>
        <taxon>Eukaryota</taxon>
        <taxon>Fungi</taxon>
        <taxon>Fungi incertae sedis</taxon>
        <taxon>Mucoromycota</taxon>
        <taxon>Mucoromycotina</taxon>
        <taxon>Endogonomycetes</taxon>
        <taxon>Endogonales</taxon>
        <taxon>Endogonaceae</taxon>
        <taxon>Jimgerdemannia</taxon>
    </lineage>
</organism>
<feature type="transmembrane region" description="Helical" evidence="6">
    <location>
        <begin position="47"/>
        <end position="69"/>
    </location>
</feature>
<dbReference type="NCBIfam" id="TIGR00815">
    <property type="entry name" value="sulP"/>
    <property type="match status" value="1"/>
</dbReference>
<protein>
    <submittedName>
        <fullName evidence="8">Sulfate transporter family-domain-containing protein</fullName>
    </submittedName>
</protein>
<reference evidence="8 9" key="1">
    <citation type="journal article" date="2018" name="New Phytol.">
        <title>Phylogenomics of Endogonaceae and evolution of mycorrhizas within Mucoromycota.</title>
        <authorList>
            <person name="Chang Y."/>
            <person name="Desiro A."/>
            <person name="Na H."/>
            <person name="Sandor L."/>
            <person name="Lipzen A."/>
            <person name="Clum A."/>
            <person name="Barry K."/>
            <person name="Grigoriev I.V."/>
            <person name="Martin F.M."/>
            <person name="Stajich J.E."/>
            <person name="Smith M.E."/>
            <person name="Bonito G."/>
            <person name="Spatafora J.W."/>
        </authorList>
    </citation>
    <scope>NUCLEOTIDE SEQUENCE [LARGE SCALE GENOMIC DNA]</scope>
    <source>
        <strain evidence="8 9">AD002</strain>
    </source>
</reference>
<dbReference type="CDD" id="cd07042">
    <property type="entry name" value="STAS_SulP_like_sulfate_transporter"/>
    <property type="match status" value="1"/>
</dbReference>
<gene>
    <name evidence="8" type="ORF">BC938DRAFT_480425</name>
</gene>
<dbReference type="PROSITE" id="PS50801">
    <property type="entry name" value="STAS"/>
    <property type="match status" value="1"/>
</dbReference>
<dbReference type="GO" id="GO:0016020">
    <property type="term" value="C:membrane"/>
    <property type="evidence" value="ECO:0007669"/>
    <property type="project" value="UniProtKB-SubCell"/>
</dbReference>
<dbReference type="InterPro" id="IPR002645">
    <property type="entry name" value="STAS_dom"/>
</dbReference>
<keyword evidence="2 6" id="KW-0812">Transmembrane</keyword>
<feature type="transmembrane region" description="Helical" evidence="6">
    <location>
        <begin position="245"/>
        <end position="266"/>
    </location>
</feature>
<evidence type="ECO:0000256" key="1">
    <source>
        <dbReference type="ARBA" id="ARBA00004141"/>
    </source>
</evidence>
<dbReference type="SUPFAM" id="SSF52091">
    <property type="entry name" value="SpoIIaa-like"/>
    <property type="match status" value="1"/>
</dbReference>
<dbReference type="EMBL" id="RBNJ01004905">
    <property type="protein sequence ID" value="RUS29640.1"/>
    <property type="molecule type" value="Genomic_DNA"/>
</dbReference>
<feature type="transmembrane region" description="Helical" evidence="6">
    <location>
        <begin position="337"/>
        <end position="356"/>
    </location>
</feature>
<comment type="caution">
    <text evidence="8">The sequence shown here is derived from an EMBL/GenBank/DDBJ whole genome shotgun (WGS) entry which is preliminary data.</text>
</comment>
<name>A0A433QII9_9FUNG</name>
<dbReference type="InterPro" id="IPR011547">
    <property type="entry name" value="SLC26A/SulP_dom"/>
</dbReference>
<evidence type="ECO:0000313" key="8">
    <source>
        <dbReference type="EMBL" id="RUS29640.1"/>
    </source>
</evidence>
<feature type="transmembrane region" description="Helical" evidence="6">
    <location>
        <begin position="368"/>
        <end position="389"/>
    </location>
</feature>
<keyword evidence="3 6" id="KW-1133">Transmembrane helix</keyword>
<dbReference type="AlphaFoldDB" id="A0A433QII9"/>
<feature type="transmembrane region" description="Helical" evidence="6">
    <location>
        <begin position="81"/>
        <end position="98"/>
    </location>
</feature>
<comment type="subcellular location">
    <subcellularLocation>
        <location evidence="1">Membrane</location>
        <topology evidence="1">Multi-pass membrane protein</topology>
    </subcellularLocation>
</comment>
<sequence length="709" mass="77935">MSAIYLDDQEPSWKEKAIKFKEELPTLTKEYFVSLFPIATWIFRYNLTWFVGDLIAGITIGTVVVPQSMGYAKIANLPVEYGLYSSFVGVLIYCFFATSKDITIGPVAVMSLFIGQYLATLPANFAYTKVEAATALAFFGGIISLVIGLFRLGFIVDFIPYPAIAGFMTGSGITIAISQLPKLFGIAGIDNRGPAYLVLGNFFAGLPHTQVDVAFGLIGLLWLYGVRISAKFLTKRYPAYERHIFFFNISRNAILVIITTLIAWALNIGQKTSPISILKTVPAGLHDVHVPVLDLELISYTASQLPVVVLLMIMEHVTIAKSFGRLNDYQIDPDQEIVAIGVTNIIGAFFSAYPATGSFSRTAIKAKSGVRTPIAGVYTAIVVILALYALTPAFYYIPDAGLAAIIIHAVLDLISGPRVWKQLWNVNPLEIVIFLVSVIVTFFTNVENGIYASVGISIFFLLLRIARPRSDVLGGIPLPKKHESDSQRYIYVPINHPSLGSTIEPPPPGIIIYRLEESLTYPNSGWVSDKILHYTREHTKRGKEISQSKGSRPWNDAGPAPGEKERDHDLPVLKALVLDFSGVNNIDSTGVQTLLDVQTTLDRYADREVPWHFANIISTSIRRTLIVGGFGSQKRGPTGEFLPLGSYDMEKKSVSTDSASHDDEEKAPESNTSENLPAAAGDSDISIVKDKYPYFHYDVDEAVRAANRT</sequence>
<dbReference type="InterPro" id="IPR018045">
    <property type="entry name" value="S04_transporter_CS"/>
</dbReference>
<feature type="transmembrane region" description="Helical" evidence="6">
    <location>
        <begin position="426"/>
        <end position="443"/>
    </location>
</feature>
<evidence type="ECO:0000259" key="7">
    <source>
        <dbReference type="PROSITE" id="PS50801"/>
    </source>
</evidence>
<feature type="transmembrane region" description="Helical" evidence="6">
    <location>
        <begin position="200"/>
        <end position="224"/>
    </location>
</feature>
<keyword evidence="4 6" id="KW-0472">Membrane</keyword>
<evidence type="ECO:0000256" key="4">
    <source>
        <dbReference type="ARBA" id="ARBA00023136"/>
    </source>
</evidence>
<dbReference type="Proteomes" id="UP000274822">
    <property type="component" value="Unassembled WGS sequence"/>
</dbReference>
<dbReference type="InterPro" id="IPR036513">
    <property type="entry name" value="STAS_dom_sf"/>
</dbReference>
<proteinExistence type="predicted"/>
<evidence type="ECO:0000256" key="2">
    <source>
        <dbReference type="ARBA" id="ARBA00022692"/>
    </source>
</evidence>
<dbReference type="Gene3D" id="3.30.750.24">
    <property type="entry name" value="STAS domain"/>
    <property type="match status" value="1"/>
</dbReference>
<feature type="transmembrane region" description="Helical" evidence="6">
    <location>
        <begin position="107"/>
        <end position="127"/>
    </location>
</feature>
<dbReference type="Pfam" id="PF00916">
    <property type="entry name" value="Sulfate_transp"/>
    <property type="match status" value="1"/>
</dbReference>
<evidence type="ECO:0000313" key="9">
    <source>
        <dbReference type="Proteomes" id="UP000274822"/>
    </source>
</evidence>
<evidence type="ECO:0000256" key="3">
    <source>
        <dbReference type="ARBA" id="ARBA00022989"/>
    </source>
</evidence>
<evidence type="ECO:0000256" key="5">
    <source>
        <dbReference type="SAM" id="MobiDB-lite"/>
    </source>
</evidence>
<accession>A0A433QII9</accession>